<keyword evidence="3" id="KW-0547">Nucleotide-binding</keyword>
<dbReference type="EMBL" id="CP035033">
    <property type="protein sequence ID" value="QAB15924.1"/>
    <property type="molecule type" value="Genomic_DNA"/>
</dbReference>
<evidence type="ECO:0000256" key="2">
    <source>
        <dbReference type="ARBA" id="ARBA00022679"/>
    </source>
</evidence>
<evidence type="ECO:0000256" key="3">
    <source>
        <dbReference type="ARBA" id="ARBA00022741"/>
    </source>
</evidence>
<gene>
    <name evidence="7" type="ORF">EPV75_09720</name>
</gene>
<dbReference type="SUPFAM" id="SSF53613">
    <property type="entry name" value="Ribokinase-like"/>
    <property type="match status" value="1"/>
</dbReference>
<evidence type="ECO:0000256" key="4">
    <source>
        <dbReference type="ARBA" id="ARBA00022777"/>
    </source>
</evidence>
<dbReference type="RefSeq" id="WP_128385255.1">
    <property type="nucleotide sequence ID" value="NZ_CP035033.1"/>
</dbReference>
<dbReference type="InterPro" id="IPR011611">
    <property type="entry name" value="PfkB_dom"/>
</dbReference>
<dbReference type="PANTHER" id="PTHR43085">
    <property type="entry name" value="HEXOKINASE FAMILY MEMBER"/>
    <property type="match status" value="1"/>
</dbReference>
<accession>A0A410H4R8</accession>
<reference evidence="7 8" key="1">
    <citation type="journal article" date="2018" name="Environ. Microbiol.">
        <title>Genomes of ubiquitous marine and hypersaline Hydrogenovibrio, Thiomicrorhabdus and Thiomicrospira spp. encode a diversity of mechanisms to sustain chemolithoautotrophy in heterogeneous environments.</title>
        <authorList>
            <person name="Scott K.M."/>
            <person name="Williams J."/>
            <person name="Porter C.M.B."/>
            <person name="Russel S."/>
            <person name="Harmer T.L."/>
            <person name="Paul J.H."/>
            <person name="Antonen K.M."/>
            <person name="Bridges M.K."/>
            <person name="Camper G.J."/>
            <person name="Campla C.K."/>
            <person name="Casella L.G."/>
            <person name="Chase E."/>
            <person name="Conrad J.W."/>
            <person name="Cruz M.C."/>
            <person name="Dunlap D.S."/>
            <person name="Duran L."/>
            <person name="Fahsbender E.M."/>
            <person name="Goldsmith D.B."/>
            <person name="Keeley R.F."/>
            <person name="Kondoff M.R."/>
            <person name="Kussy B.I."/>
            <person name="Lane M.K."/>
            <person name="Lawler S."/>
            <person name="Leigh B.A."/>
            <person name="Lewis C."/>
            <person name="Lostal L.M."/>
            <person name="Marking D."/>
            <person name="Mancera P.A."/>
            <person name="McClenthan E.C."/>
            <person name="McIntyre E.A."/>
            <person name="Mine J.A."/>
            <person name="Modi S."/>
            <person name="Moore B.D."/>
            <person name="Morgan W.A."/>
            <person name="Nelson K.M."/>
            <person name="Nguyen K.N."/>
            <person name="Ogburn N."/>
            <person name="Parrino D.G."/>
            <person name="Pedapudi A.D."/>
            <person name="Pelham R.P."/>
            <person name="Preece A.M."/>
            <person name="Rampersad E.A."/>
            <person name="Richardson J.C."/>
            <person name="Rodgers C.M."/>
            <person name="Schaffer B.L."/>
            <person name="Sheridan N.E."/>
            <person name="Solone M.R."/>
            <person name="Staley Z.R."/>
            <person name="Tabuchi M."/>
            <person name="Waide R.J."/>
            <person name="Wanjugi P.W."/>
            <person name="Young S."/>
            <person name="Clum A."/>
            <person name="Daum C."/>
            <person name="Huntemann M."/>
            <person name="Ivanova N."/>
            <person name="Kyrpides N."/>
            <person name="Mikhailova N."/>
            <person name="Palaniappan K."/>
            <person name="Pillay M."/>
            <person name="Reddy T.B.K."/>
            <person name="Shapiro N."/>
            <person name="Stamatis D."/>
            <person name="Varghese N."/>
            <person name="Woyke T."/>
            <person name="Boden R."/>
            <person name="Freyermuth S.K."/>
            <person name="Kerfeld C.A."/>
        </authorList>
    </citation>
    <scope>NUCLEOTIDE SEQUENCE [LARGE SCALE GENOMIC DNA]</scope>
    <source>
        <strain evidence="7 8">JR-2</strain>
    </source>
</reference>
<dbReference type="KEGG" id="htr:EPV75_09720"/>
<evidence type="ECO:0000313" key="8">
    <source>
        <dbReference type="Proteomes" id="UP000285478"/>
    </source>
</evidence>
<dbReference type="GO" id="GO:0016301">
    <property type="term" value="F:kinase activity"/>
    <property type="evidence" value="ECO:0007669"/>
    <property type="project" value="UniProtKB-KW"/>
</dbReference>
<evidence type="ECO:0000256" key="1">
    <source>
        <dbReference type="ARBA" id="ARBA00010688"/>
    </source>
</evidence>
<dbReference type="GO" id="GO:0005524">
    <property type="term" value="F:ATP binding"/>
    <property type="evidence" value="ECO:0007669"/>
    <property type="project" value="UniProtKB-KW"/>
</dbReference>
<keyword evidence="8" id="KW-1185">Reference proteome</keyword>
<sequence>MNANPSSITVFGEVLFDCFPNGKQVLGGAPFNVAWHLQALGDDPTFISRIGDDTLGKTILKNAQAWGLRTDNIQIDQAHPTGRVDITVHDDEPHYDITPGSAYDFISAQSVQLTKRSGLLYHGSLALRSPYAQQQFKTLRESGDWSVFLDVNLRAPWWDQASLFDWIQSARWVKLNVDELRELGFQEPVLEVAMRNFQTQFELEQVIVTRGSEGASVLTPEGFFSQTPGEIPEFVDTVGAGDAFTAVFIHGLIESWPIQDTLVAAQAFASQVIGLRGATPDNRAFYKTILEMHA</sequence>
<name>A0A410H4R8_9GAMM</name>
<dbReference type="InterPro" id="IPR029056">
    <property type="entry name" value="Ribokinase-like"/>
</dbReference>
<evidence type="ECO:0000259" key="6">
    <source>
        <dbReference type="Pfam" id="PF00294"/>
    </source>
</evidence>
<dbReference type="InterPro" id="IPR002173">
    <property type="entry name" value="Carboh/pur_kinase_PfkB_CS"/>
</dbReference>
<dbReference type="PANTHER" id="PTHR43085:SF1">
    <property type="entry name" value="PSEUDOURIDINE KINASE-RELATED"/>
    <property type="match status" value="1"/>
</dbReference>
<dbReference type="PROSITE" id="PS00583">
    <property type="entry name" value="PFKB_KINASES_1"/>
    <property type="match status" value="1"/>
</dbReference>
<dbReference type="Pfam" id="PF00294">
    <property type="entry name" value="PfkB"/>
    <property type="match status" value="1"/>
</dbReference>
<protein>
    <submittedName>
        <fullName evidence="7">Carbohydrate kinase</fullName>
    </submittedName>
</protein>
<evidence type="ECO:0000313" key="7">
    <source>
        <dbReference type="EMBL" id="QAB15924.1"/>
    </source>
</evidence>
<proteinExistence type="inferred from homology"/>
<keyword evidence="5" id="KW-0067">ATP-binding</keyword>
<dbReference type="Gene3D" id="3.40.1190.20">
    <property type="match status" value="1"/>
</dbReference>
<keyword evidence="2" id="KW-0808">Transferase</keyword>
<evidence type="ECO:0000256" key="5">
    <source>
        <dbReference type="ARBA" id="ARBA00022840"/>
    </source>
</evidence>
<dbReference type="AlphaFoldDB" id="A0A410H4R8"/>
<feature type="domain" description="Carbohydrate kinase PfkB" evidence="6">
    <location>
        <begin position="21"/>
        <end position="281"/>
    </location>
</feature>
<comment type="similarity">
    <text evidence="1">Belongs to the carbohydrate kinase PfkB family.</text>
</comment>
<organism evidence="7 8">
    <name type="scientific">Hydrogenovibrio thermophilus</name>
    <dbReference type="NCBI Taxonomy" id="265883"/>
    <lineage>
        <taxon>Bacteria</taxon>
        <taxon>Pseudomonadati</taxon>
        <taxon>Pseudomonadota</taxon>
        <taxon>Gammaproteobacteria</taxon>
        <taxon>Thiotrichales</taxon>
        <taxon>Piscirickettsiaceae</taxon>
        <taxon>Hydrogenovibrio</taxon>
    </lineage>
</organism>
<keyword evidence="4 7" id="KW-0418">Kinase</keyword>
<dbReference type="Proteomes" id="UP000285478">
    <property type="component" value="Chromosome"/>
</dbReference>
<dbReference type="InterPro" id="IPR050306">
    <property type="entry name" value="PfkB_Carbo_kinase"/>
</dbReference>